<keyword evidence="2" id="KW-0238">DNA-binding</keyword>
<keyword evidence="3" id="KW-1185">Reference proteome</keyword>
<dbReference type="EMBL" id="WBMR01000001">
    <property type="protein sequence ID" value="KAB2390442.1"/>
    <property type="molecule type" value="Genomic_DNA"/>
</dbReference>
<dbReference type="PROSITE" id="PS50995">
    <property type="entry name" value="HTH_MARR_2"/>
    <property type="match status" value="1"/>
</dbReference>
<proteinExistence type="predicted"/>
<dbReference type="InterPro" id="IPR036388">
    <property type="entry name" value="WH-like_DNA-bd_sf"/>
</dbReference>
<dbReference type="PANTHER" id="PTHR33164:SF99">
    <property type="entry name" value="MARR FAMILY REGULATORY PROTEIN"/>
    <property type="match status" value="1"/>
</dbReference>
<evidence type="ECO:0000313" key="3">
    <source>
        <dbReference type="Proteomes" id="UP000483004"/>
    </source>
</evidence>
<name>A0A6L3W7P7_9ACTN</name>
<dbReference type="InterPro" id="IPR039422">
    <property type="entry name" value="MarR/SlyA-like"/>
</dbReference>
<dbReference type="Pfam" id="PF12802">
    <property type="entry name" value="MarR_2"/>
    <property type="match status" value="1"/>
</dbReference>
<dbReference type="InterPro" id="IPR000835">
    <property type="entry name" value="HTH_MarR-typ"/>
</dbReference>
<sequence>MADRPTIGVLLFIAYRAIENEAFAALAAAGHTDITRAQGKLLQRVAEDGSRITELAESAQVTKQTAGYLVDQLVRAGYLERAPDPTDARARLVRLTDKAERLRPVADRAVAEVEARWAAHLGERRMAQLQDILVRLREITDPYLGADDY</sequence>
<dbReference type="GO" id="GO:0003700">
    <property type="term" value="F:DNA-binding transcription factor activity"/>
    <property type="evidence" value="ECO:0007669"/>
    <property type="project" value="InterPro"/>
</dbReference>
<protein>
    <submittedName>
        <fullName evidence="2">Winged helix DNA-binding protein</fullName>
    </submittedName>
</protein>
<comment type="caution">
    <text evidence="2">The sequence shown here is derived from an EMBL/GenBank/DDBJ whole genome shotgun (WGS) entry which is preliminary data.</text>
</comment>
<dbReference type="GO" id="GO:0006950">
    <property type="term" value="P:response to stress"/>
    <property type="evidence" value="ECO:0007669"/>
    <property type="project" value="TreeGrafter"/>
</dbReference>
<dbReference type="OrthoDB" id="8966183at2"/>
<dbReference type="GO" id="GO:0003677">
    <property type="term" value="F:DNA binding"/>
    <property type="evidence" value="ECO:0007669"/>
    <property type="project" value="UniProtKB-KW"/>
</dbReference>
<evidence type="ECO:0000313" key="2">
    <source>
        <dbReference type="EMBL" id="KAB2390442.1"/>
    </source>
</evidence>
<dbReference type="PANTHER" id="PTHR33164">
    <property type="entry name" value="TRANSCRIPTIONAL REGULATOR, MARR FAMILY"/>
    <property type="match status" value="1"/>
</dbReference>
<gene>
    <name evidence="2" type="ORF">F9B16_01005</name>
</gene>
<dbReference type="SUPFAM" id="SSF46785">
    <property type="entry name" value="Winged helix' DNA-binding domain"/>
    <property type="match status" value="1"/>
</dbReference>
<dbReference type="PRINTS" id="PR00598">
    <property type="entry name" value="HTHMARR"/>
</dbReference>
<reference evidence="2 3" key="1">
    <citation type="submission" date="2019-09" db="EMBL/GenBank/DDBJ databases">
        <title>Actinomadura physcomitrii sp. nov., a novel actinomycete isolated from moss [Physcomitrium sphaericum (Ludw) Fuernr].</title>
        <authorList>
            <person name="Liu C."/>
            <person name="Zhuang X."/>
        </authorList>
    </citation>
    <scope>NUCLEOTIDE SEQUENCE [LARGE SCALE GENOMIC DNA]</scope>
    <source>
        <strain evidence="2 3">CYP1-1B</strain>
    </source>
</reference>
<dbReference type="Gene3D" id="1.10.10.10">
    <property type="entry name" value="Winged helix-like DNA-binding domain superfamily/Winged helix DNA-binding domain"/>
    <property type="match status" value="1"/>
</dbReference>
<organism evidence="2 3">
    <name type="scientific">Actinomadura montaniterrae</name>
    <dbReference type="NCBI Taxonomy" id="1803903"/>
    <lineage>
        <taxon>Bacteria</taxon>
        <taxon>Bacillati</taxon>
        <taxon>Actinomycetota</taxon>
        <taxon>Actinomycetes</taxon>
        <taxon>Streptosporangiales</taxon>
        <taxon>Thermomonosporaceae</taxon>
        <taxon>Actinomadura</taxon>
    </lineage>
</organism>
<dbReference type="RefSeq" id="WP_151537866.1">
    <property type="nucleotide sequence ID" value="NZ_WBMR01000001.1"/>
</dbReference>
<dbReference type="Proteomes" id="UP000483004">
    <property type="component" value="Unassembled WGS sequence"/>
</dbReference>
<dbReference type="SMART" id="SM00347">
    <property type="entry name" value="HTH_MARR"/>
    <property type="match status" value="1"/>
</dbReference>
<dbReference type="AlphaFoldDB" id="A0A6L3W7P7"/>
<accession>A0A6L3W7P7</accession>
<dbReference type="InterPro" id="IPR036390">
    <property type="entry name" value="WH_DNA-bd_sf"/>
</dbReference>
<feature type="domain" description="HTH marR-type" evidence="1">
    <location>
        <begin position="4"/>
        <end position="138"/>
    </location>
</feature>
<evidence type="ECO:0000259" key="1">
    <source>
        <dbReference type="PROSITE" id="PS50995"/>
    </source>
</evidence>